<organism evidence="10 11">
    <name type="scientific">Ameyamaea chiangmaiensis</name>
    <dbReference type="NCBI Taxonomy" id="442969"/>
    <lineage>
        <taxon>Bacteria</taxon>
        <taxon>Pseudomonadati</taxon>
        <taxon>Pseudomonadota</taxon>
        <taxon>Alphaproteobacteria</taxon>
        <taxon>Acetobacterales</taxon>
        <taxon>Acetobacteraceae</taxon>
        <taxon>Ameyamaea</taxon>
    </lineage>
</organism>
<dbReference type="GO" id="GO:0047545">
    <property type="term" value="F:(S)-2-hydroxyglutarate dehydrogenase activity"/>
    <property type="evidence" value="ECO:0007669"/>
    <property type="project" value="TreeGrafter"/>
</dbReference>
<reference evidence="10 11" key="1">
    <citation type="submission" date="2020-06" db="EMBL/GenBank/DDBJ databases">
        <title>Description of novel acetic acid bacteria.</title>
        <authorList>
            <person name="Sombolestani A."/>
        </authorList>
    </citation>
    <scope>NUCLEOTIDE SEQUENCE [LARGE SCALE GENOMIC DNA]</scope>
    <source>
        <strain evidence="10 11">LMG 27010</strain>
    </source>
</reference>
<dbReference type="NCBIfam" id="NF003611">
    <property type="entry name" value="PRK05257.3-2"/>
    <property type="match status" value="1"/>
</dbReference>
<keyword evidence="11" id="KW-1185">Reference proteome</keyword>
<dbReference type="Proteomes" id="UP000585665">
    <property type="component" value="Unassembled WGS sequence"/>
</dbReference>
<comment type="catalytic activity">
    <reaction evidence="1 9">
        <text>(S)-malate + a quinone = a quinol + oxaloacetate</text>
        <dbReference type="Rhea" id="RHEA:46012"/>
        <dbReference type="ChEBI" id="CHEBI:15589"/>
        <dbReference type="ChEBI" id="CHEBI:16452"/>
        <dbReference type="ChEBI" id="CHEBI:24646"/>
        <dbReference type="ChEBI" id="CHEBI:132124"/>
        <dbReference type="EC" id="1.1.5.4"/>
    </reaction>
</comment>
<protein>
    <recommendedName>
        <fullName evidence="9">Probable malate:quinone oxidoreductase</fullName>
        <ecNumber evidence="9">1.1.5.4</ecNumber>
    </recommendedName>
    <alternativeName>
        <fullName evidence="9">MQO</fullName>
    </alternativeName>
    <alternativeName>
        <fullName evidence="9">Malate dehydrogenase [quinone]</fullName>
    </alternativeName>
</protein>
<dbReference type="SUPFAM" id="SSF51905">
    <property type="entry name" value="FAD/NAD(P)-binding domain"/>
    <property type="match status" value="1"/>
</dbReference>
<comment type="caution">
    <text evidence="10">The sequence shown here is derived from an EMBL/GenBank/DDBJ whole genome shotgun (WGS) entry which is preliminary data.</text>
</comment>
<gene>
    <name evidence="9" type="primary">mqo</name>
    <name evidence="10" type="ORF">HUK82_15105</name>
</gene>
<dbReference type="RefSeq" id="WP_176614735.1">
    <property type="nucleotide sequence ID" value="NZ_JABXXR010000204.1"/>
</dbReference>
<dbReference type="PANTHER" id="PTHR43104:SF2">
    <property type="entry name" value="L-2-HYDROXYGLUTARATE DEHYDROGENASE, MITOCHONDRIAL"/>
    <property type="match status" value="1"/>
</dbReference>
<evidence type="ECO:0000256" key="3">
    <source>
        <dbReference type="ARBA" id="ARBA00005012"/>
    </source>
</evidence>
<dbReference type="GO" id="GO:0006099">
    <property type="term" value="P:tricarboxylic acid cycle"/>
    <property type="evidence" value="ECO:0007669"/>
    <property type="project" value="UniProtKB-UniRule"/>
</dbReference>
<dbReference type="NCBIfam" id="NF003603">
    <property type="entry name" value="PRK05257.1-1"/>
    <property type="match status" value="1"/>
</dbReference>
<keyword evidence="6 9" id="KW-0285">Flavoprotein</keyword>
<keyword evidence="5 9" id="KW-0816">Tricarboxylic acid cycle</keyword>
<dbReference type="NCBIfam" id="NF003606">
    <property type="entry name" value="PRK05257.2-1"/>
    <property type="match status" value="1"/>
</dbReference>
<evidence type="ECO:0000256" key="1">
    <source>
        <dbReference type="ARBA" id="ARBA00001139"/>
    </source>
</evidence>
<dbReference type="AlphaFoldDB" id="A0A850PBF7"/>
<dbReference type="UniPathway" id="UPA00223">
    <property type="reaction ID" value="UER01008"/>
</dbReference>
<dbReference type="NCBIfam" id="NF003605">
    <property type="entry name" value="PRK05257.1-4"/>
    <property type="match status" value="1"/>
</dbReference>
<comment type="cofactor">
    <cofactor evidence="2 9">
        <name>FAD</name>
        <dbReference type="ChEBI" id="CHEBI:57692"/>
    </cofactor>
</comment>
<evidence type="ECO:0000256" key="7">
    <source>
        <dbReference type="ARBA" id="ARBA00022827"/>
    </source>
</evidence>
<dbReference type="NCBIfam" id="NF003612">
    <property type="entry name" value="PRK05257.3-3"/>
    <property type="match status" value="1"/>
</dbReference>
<dbReference type="NCBIfam" id="TIGR01320">
    <property type="entry name" value="mal_quin_oxido"/>
    <property type="match status" value="1"/>
</dbReference>
<sequence>MSSASTTDSVLDVVLVGDGIMSATLGTFLKALQPDWSMAMYGRLDTVARESSDPWHNAGTGHAALCELNYTPEGKDGRIDISKAVAINEQFQISRQFWSHLVDTGAIANPRDFISPIPHMSFVWGADNVDYLRRRHEALRDHPLFSGMEFSTDSAQMAQWMPLVMDGRTAGTPLAATFMEGGTDVNFGALTRLLVADLQRKQGFSLHMGHEVHDIKPVQGNWKIAVRDRASGRTSSVMTRFVFIGAGGWALPLLQKTGIPEARGIGGFPVSGQFLRCTNPDIIARHQAKVYGKASVGAPPMSVPHLDTRVIDGKKGLLFGPYAGFSTRFLKYGSLWDLPASINMGNLGPILAVARDNFALTKYLVQQVMQSMNDRLEALRDFVPDARAEDWELIVADQRVQIITKDAQHGGVLKFGTEIIASGDGTVAALLGASPGASTAAPIMLNVLRKCFPQYIERWTPALREMVPSFGRTLADDPALCAEVRERTTRVLQLAD</sequence>
<dbReference type="NCBIfam" id="NF003610">
    <property type="entry name" value="PRK05257.3-1"/>
    <property type="match status" value="1"/>
</dbReference>
<evidence type="ECO:0000313" key="10">
    <source>
        <dbReference type="EMBL" id="NVN41875.1"/>
    </source>
</evidence>
<evidence type="ECO:0000256" key="5">
    <source>
        <dbReference type="ARBA" id="ARBA00022532"/>
    </source>
</evidence>
<keyword evidence="7 9" id="KW-0274">FAD</keyword>
<evidence type="ECO:0000256" key="8">
    <source>
        <dbReference type="ARBA" id="ARBA00023002"/>
    </source>
</evidence>
<dbReference type="PANTHER" id="PTHR43104">
    <property type="entry name" value="L-2-HYDROXYGLUTARATE DEHYDROGENASE, MITOCHONDRIAL"/>
    <property type="match status" value="1"/>
</dbReference>
<dbReference type="GO" id="GO:0008924">
    <property type="term" value="F:L-malate dehydrogenase (quinone) activity"/>
    <property type="evidence" value="ECO:0007669"/>
    <property type="project" value="UniProtKB-UniRule"/>
</dbReference>
<name>A0A850PBF7_9PROT</name>
<evidence type="ECO:0000256" key="4">
    <source>
        <dbReference type="ARBA" id="ARBA00006389"/>
    </source>
</evidence>
<keyword evidence="8 9" id="KW-0560">Oxidoreductase</keyword>
<dbReference type="EC" id="1.1.5.4" evidence="9"/>
<dbReference type="Pfam" id="PF06039">
    <property type="entry name" value="Mqo"/>
    <property type="match status" value="1"/>
</dbReference>
<evidence type="ECO:0000256" key="2">
    <source>
        <dbReference type="ARBA" id="ARBA00001974"/>
    </source>
</evidence>
<comment type="similarity">
    <text evidence="4 9">Belongs to the MQO family.</text>
</comment>
<evidence type="ECO:0000256" key="6">
    <source>
        <dbReference type="ARBA" id="ARBA00022630"/>
    </source>
</evidence>
<evidence type="ECO:0000256" key="9">
    <source>
        <dbReference type="HAMAP-Rule" id="MF_00212"/>
    </source>
</evidence>
<evidence type="ECO:0000313" key="11">
    <source>
        <dbReference type="Proteomes" id="UP000585665"/>
    </source>
</evidence>
<comment type="pathway">
    <text evidence="3 9">Carbohydrate metabolism; tricarboxylic acid cycle; oxaloacetate from (S)-malate (quinone route): step 1/1.</text>
</comment>
<dbReference type="InterPro" id="IPR036188">
    <property type="entry name" value="FAD/NAD-bd_sf"/>
</dbReference>
<dbReference type="NCBIfam" id="NF009875">
    <property type="entry name" value="PRK13339.1"/>
    <property type="match status" value="1"/>
</dbReference>
<accession>A0A850PBF7</accession>
<dbReference type="EMBL" id="JABXXR010000204">
    <property type="protein sequence ID" value="NVN41875.1"/>
    <property type="molecule type" value="Genomic_DNA"/>
</dbReference>
<dbReference type="HAMAP" id="MF_00212">
    <property type="entry name" value="MQO"/>
    <property type="match status" value="1"/>
</dbReference>
<dbReference type="InterPro" id="IPR006231">
    <property type="entry name" value="MQO"/>
</dbReference>
<dbReference type="NCBIfam" id="NF003608">
    <property type="entry name" value="PRK05257.2-4"/>
    <property type="match status" value="1"/>
</dbReference>
<proteinExistence type="inferred from homology"/>